<dbReference type="Gene3D" id="1.10.10.2910">
    <property type="match status" value="1"/>
</dbReference>
<dbReference type="PROSITE" id="PS50943">
    <property type="entry name" value="HTH_CROC1"/>
    <property type="match status" value="1"/>
</dbReference>
<dbReference type="AlphaFoldDB" id="A0A7C3VMR6"/>
<evidence type="ECO:0000256" key="1">
    <source>
        <dbReference type="ARBA" id="ARBA00007227"/>
    </source>
</evidence>
<name>A0A7C3VMR6_9CYAN</name>
<dbReference type="EMBL" id="DSPX01000203">
    <property type="protein sequence ID" value="HGG02997.1"/>
    <property type="molecule type" value="Genomic_DNA"/>
</dbReference>
<dbReference type="InterPro" id="IPR052345">
    <property type="entry name" value="Rad_response_metalloprotease"/>
</dbReference>
<comment type="caution">
    <text evidence="3">The sequence shown here is derived from an EMBL/GenBank/DDBJ whole genome shotgun (WGS) entry which is preliminary data.</text>
</comment>
<dbReference type="CDD" id="cd00093">
    <property type="entry name" value="HTH_XRE"/>
    <property type="match status" value="1"/>
</dbReference>
<reference evidence="3" key="1">
    <citation type="journal article" date="2020" name="mSystems">
        <title>Genome- and Community-Level Interaction Insights into Carbon Utilization and Element Cycling Functions of Hydrothermarchaeota in Hydrothermal Sediment.</title>
        <authorList>
            <person name="Zhou Z."/>
            <person name="Liu Y."/>
            <person name="Xu W."/>
            <person name="Pan J."/>
            <person name="Luo Z.H."/>
            <person name="Li M."/>
        </authorList>
    </citation>
    <scope>NUCLEOTIDE SEQUENCE [LARGE SCALE GENOMIC DNA]</scope>
    <source>
        <strain evidence="3">SpSt-374</strain>
    </source>
</reference>
<dbReference type="SMART" id="SM00530">
    <property type="entry name" value="HTH_XRE"/>
    <property type="match status" value="1"/>
</dbReference>
<evidence type="ECO:0000313" key="3">
    <source>
        <dbReference type="EMBL" id="HGG02997.1"/>
    </source>
</evidence>
<gene>
    <name evidence="3" type="ORF">ENR15_20720</name>
</gene>
<protein>
    <submittedName>
        <fullName evidence="3">ImmA/IrrE family metallo-endopeptidase</fullName>
    </submittedName>
</protein>
<comment type="similarity">
    <text evidence="1">Belongs to the short-chain fatty acyl-CoA assimilation regulator (ScfR) family.</text>
</comment>
<organism evidence="3">
    <name type="scientific">Planktothricoides sp. SpSt-374</name>
    <dbReference type="NCBI Taxonomy" id="2282167"/>
    <lineage>
        <taxon>Bacteria</taxon>
        <taxon>Bacillati</taxon>
        <taxon>Cyanobacteriota</taxon>
        <taxon>Cyanophyceae</taxon>
        <taxon>Oscillatoriophycideae</taxon>
        <taxon>Oscillatoriales</taxon>
        <taxon>Oscillatoriaceae</taxon>
        <taxon>Planktothricoides</taxon>
    </lineage>
</organism>
<dbReference type="Pfam" id="PF01381">
    <property type="entry name" value="HTH_3"/>
    <property type="match status" value="1"/>
</dbReference>
<proteinExistence type="inferred from homology"/>
<dbReference type="PANTHER" id="PTHR43236:SF1">
    <property type="entry name" value="BLL7220 PROTEIN"/>
    <property type="match status" value="1"/>
</dbReference>
<dbReference type="Pfam" id="PF06114">
    <property type="entry name" value="Peptidase_M78"/>
    <property type="match status" value="1"/>
</dbReference>
<dbReference type="SUPFAM" id="SSF47413">
    <property type="entry name" value="lambda repressor-like DNA-binding domains"/>
    <property type="match status" value="1"/>
</dbReference>
<dbReference type="InterPro" id="IPR010359">
    <property type="entry name" value="IrrE_HExxH"/>
</dbReference>
<sequence length="404" mass="46136">MVQASSNNVLDNIDMRRLGSLLLSARQKCGMTQADAAKVIDAARTTMVAIEKGERRLKASELIKLARAYGIAVSDLVRPRPVVEAFEVQFRTAYRAADVEQAEIEPVIRQWEEFCRYYLELEEIMRSPLPQNYPREYAVSATSIELEAEAIAIAERQRLGLGDGPIPMLRDILEQSVGLRIFYLKMPGKYSEMYSYNEQLGGCMVINANHPEERRRWSLAHGYLHFLAHRKKPVVDLVAEQYKRMPASERLAEAFAKYFLMPTSGLLKRFNDMRGTTEKFSISNLFTLAHYYGVSVEALSYRLEEMKLLPSGTWERLRDRGLKVRKAQQEIGLQAIPQRSDMAPIHYQHLAIEALDRGLITEGRFADFLGVDRIEARRIAELLREHSSGMMEGANDMDLLQVSE</sequence>
<feature type="domain" description="HTH cro/C1-type" evidence="2">
    <location>
        <begin position="22"/>
        <end position="76"/>
    </location>
</feature>
<accession>A0A7C3VMR6</accession>
<dbReference type="PANTHER" id="PTHR43236">
    <property type="entry name" value="ANTITOXIN HIGA1"/>
    <property type="match status" value="1"/>
</dbReference>
<dbReference type="GO" id="GO:0003677">
    <property type="term" value="F:DNA binding"/>
    <property type="evidence" value="ECO:0007669"/>
    <property type="project" value="InterPro"/>
</dbReference>
<evidence type="ECO:0000259" key="2">
    <source>
        <dbReference type="PROSITE" id="PS50943"/>
    </source>
</evidence>
<dbReference type="Gene3D" id="1.10.260.40">
    <property type="entry name" value="lambda repressor-like DNA-binding domains"/>
    <property type="match status" value="1"/>
</dbReference>
<dbReference type="InterPro" id="IPR001387">
    <property type="entry name" value="Cro/C1-type_HTH"/>
</dbReference>
<dbReference type="InterPro" id="IPR010982">
    <property type="entry name" value="Lambda_DNA-bd_dom_sf"/>
</dbReference>